<evidence type="ECO:0000256" key="5">
    <source>
        <dbReference type="ARBA" id="ARBA00022705"/>
    </source>
</evidence>
<dbReference type="PROSITE" id="PS00617">
    <property type="entry name" value="RECF_1"/>
    <property type="match status" value="1"/>
</dbReference>
<keyword evidence="6 9" id="KW-0547">Nucleotide-binding</keyword>
<dbReference type="OrthoDB" id="9803889at2"/>
<dbReference type="InterPro" id="IPR027417">
    <property type="entry name" value="P-loop_NTPase"/>
</dbReference>
<organism evidence="12 13">
    <name type="scientific">Putridiphycobacter roseus</name>
    <dbReference type="NCBI Taxonomy" id="2219161"/>
    <lineage>
        <taxon>Bacteria</taxon>
        <taxon>Pseudomonadati</taxon>
        <taxon>Bacteroidota</taxon>
        <taxon>Flavobacteriia</taxon>
        <taxon>Flavobacteriales</taxon>
        <taxon>Crocinitomicaceae</taxon>
        <taxon>Putridiphycobacter</taxon>
    </lineage>
</organism>
<evidence type="ECO:0000313" key="12">
    <source>
        <dbReference type="EMBL" id="PZE15725.1"/>
    </source>
</evidence>
<evidence type="ECO:0000256" key="2">
    <source>
        <dbReference type="ARBA" id="ARBA00008016"/>
    </source>
</evidence>
<dbReference type="SUPFAM" id="SSF52540">
    <property type="entry name" value="P-loop containing nucleoside triphosphate hydrolases"/>
    <property type="match status" value="1"/>
</dbReference>
<keyword evidence="5 9" id="KW-0235">DNA replication</keyword>
<evidence type="ECO:0000256" key="3">
    <source>
        <dbReference type="ARBA" id="ARBA00020170"/>
    </source>
</evidence>
<name>A0A2W1N8Z7_9FLAO</name>
<gene>
    <name evidence="9" type="primary">recF</name>
    <name evidence="12" type="ORF">DNU06_16645</name>
</gene>
<evidence type="ECO:0000256" key="8">
    <source>
        <dbReference type="ARBA" id="ARBA00023125"/>
    </source>
</evidence>
<dbReference type="EMBL" id="QKSB01000018">
    <property type="protein sequence ID" value="PZE15725.1"/>
    <property type="molecule type" value="Genomic_DNA"/>
</dbReference>
<sequence>MHLKQLQLINFKNHGECQFDFTPDINVFIGDNGVGKTNILDAINYLSLCRSFLNAVDRQNIKMGESFFMIQGEFIRADKTHNIMCSVQAGQKKKIKKNKKEYEKLSDHIGEFPVVVISPYDSNLISEGSEVRRKYIDSIISQHNKRYLETLIRYNKVLAQRNSLLKRFQEYRIFEQESIEVWDLQLATLGEEIFELRNAFFVDFLPKFQYFFNLLTGGKEAIGIQYNTQMEGHNFLELLEGARQKDARVGYTTVGTHKDDLVFTINGNPIKKFGSQGQQKSFLIGLKLTQFDYISRLTEKKPILLLDDIFDKLDHNRVERLMKMVSQGLFGQVFVTDTDAERIEKVFNNIDITPKIFELK</sequence>
<dbReference type="PANTHER" id="PTHR32182">
    <property type="entry name" value="DNA REPLICATION AND REPAIR PROTEIN RECF"/>
    <property type="match status" value="1"/>
</dbReference>
<keyword evidence="9 10" id="KW-0234">DNA repair</keyword>
<dbReference type="HAMAP" id="MF_00365">
    <property type="entry name" value="RecF"/>
    <property type="match status" value="1"/>
</dbReference>
<keyword evidence="4 9" id="KW-0963">Cytoplasm</keyword>
<dbReference type="Gene3D" id="3.40.50.300">
    <property type="entry name" value="P-loop containing nucleotide triphosphate hydrolases"/>
    <property type="match status" value="1"/>
</dbReference>
<keyword evidence="9 10" id="KW-0227">DNA damage</keyword>
<evidence type="ECO:0000256" key="4">
    <source>
        <dbReference type="ARBA" id="ARBA00022490"/>
    </source>
</evidence>
<dbReference type="InterPro" id="IPR001238">
    <property type="entry name" value="DNA-binding_RecF"/>
</dbReference>
<dbReference type="Gene3D" id="1.20.1050.90">
    <property type="entry name" value="RecF/RecN/SMC, N-terminal domain"/>
    <property type="match status" value="1"/>
</dbReference>
<dbReference type="GO" id="GO:0000731">
    <property type="term" value="P:DNA synthesis involved in DNA repair"/>
    <property type="evidence" value="ECO:0007669"/>
    <property type="project" value="TreeGrafter"/>
</dbReference>
<dbReference type="PANTHER" id="PTHR32182:SF0">
    <property type="entry name" value="DNA REPLICATION AND REPAIR PROTEIN RECF"/>
    <property type="match status" value="1"/>
</dbReference>
<feature type="binding site" evidence="9">
    <location>
        <begin position="30"/>
        <end position="37"/>
    </location>
    <ligand>
        <name>ATP</name>
        <dbReference type="ChEBI" id="CHEBI:30616"/>
    </ligand>
</feature>
<protein>
    <recommendedName>
        <fullName evidence="3 9">DNA replication and repair protein RecF</fullName>
    </recommendedName>
</protein>
<comment type="function">
    <text evidence="9 10">The RecF protein is involved in DNA metabolism; it is required for DNA replication and normal SOS inducibility. RecF binds preferentially to single-stranded, linear DNA. It also seems to bind ATP.</text>
</comment>
<comment type="caution">
    <text evidence="12">The sequence shown here is derived from an EMBL/GenBank/DDBJ whole genome shotgun (WGS) entry which is preliminary data.</text>
</comment>
<dbReference type="InterPro" id="IPR018078">
    <property type="entry name" value="DNA-binding_RecF_CS"/>
</dbReference>
<dbReference type="InterPro" id="IPR003395">
    <property type="entry name" value="RecF/RecN/SMC_N"/>
</dbReference>
<dbReference type="AlphaFoldDB" id="A0A2W1N8Z7"/>
<comment type="subcellular location">
    <subcellularLocation>
        <location evidence="1 9 10">Cytoplasm</location>
    </subcellularLocation>
</comment>
<keyword evidence="8 9" id="KW-0238">DNA-binding</keyword>
<dbReference type="GO" id="GO:0003697">
    <property type="term" value="F:single-stranded DNA binding"/>
    <property type="evidence" value="ECO:0007669"/>
    <property type="project" value="UniProtKB-UniRule"/>
</dbReference>
<keyword evidence="7 9" id="KW-0067">ATP-binding</keyword>
<dbReference type="GO" id="GO:0005737">
    <property type="term" value="C:cytoplasm"/>
    <property type="evidence" value="ECO:0007669"/>
    <property type="project" value="UniProtKB-SubCell"/>
</dbReference>
<evidence type="ECO:0000256" key="9">
    <source>
        <dbReference type="HAMAP-Rule" id="MF_00365"/>
    </source>
</evidence>
<evidence type="ECO:0000256" key="7">
    <source>
        <dbReference type="ARBA" id="ARBA00022840"/>
    </source>
</evidence>
<dbReference type="InterPro" id="IPR042174">
    <property type="entry name" value="RecF_2"/>
</dbReference>
<dbReference type="GO" id="GO:0005524">
    <property type="term" value="F:ATP binding"/>
    <property type="evidence" value="ECO:0007669"/>
    <property type="project" value="UniProtKB-UniRule"/>
</dbReference>
<keyword evidence="13" id="KW-1185">Reference proteome</keyword>
<evidence type="ECO:0000256" key="1">
    <source>
        <dbReference type="ARBA" id="ARBA00004496"/>
    </source>
</evidence>
<proteinExistence type="inferred from homology"/>
<keyword evidence="9 10" id="KW-0742">SOS response</keyword>
<evidence type="ECO:0000259" key="11">
    <source>
        <dbReference type="Pfam" id="PF02463"/>
    </source>
</evidence>
<feature type="domain" description="RecF/RecN/SMC N-terminal" evidence="11">
    <location>
        <begin position="2"/>
        <end position="353"/>
    </location>
</feature>
<dbReference type="Proteomes" id="UP000249248">
    <property type="component" value="Unassembled WGS sequence"/>
</dbReference>
<dbReference type="NCBIfam" id="TIGR00611">
    <property type="entry name" value="recf"/>
    <property type="match status" value="1"/>
</dbReference>
<evidence type="ECO:0000313" key="13">
    <source>
        <dbReference type="Proteomes" id="UP000249248"/>
    </source>
</evidence>
<evidence type="ECO:0000256" key="10">
    <source>
        <dbReference type="RuleBase" id="RU000578"/>
    </source>
</evidence>
<dbReference type="RefSeq" id="WP_111064639.1">
    <property type="nucleotide sequence ID" value="NZ_JBHUCU010000013.1"/>
</dbReference>
<reference evidence="12 13" key="1">
    <citation type="submission" date="2018-06" db="EMBL/GenBank/DDBJ databases">
        <title>The draft genome sequence of Crocinitomix sp. SM1701.</title>
        <authorList>
            <person name="Zhang X."/>
        </authorList>
    </citation>
    <scope>NUCLEOTIDE SEQUENCE [LARGE SCALE GENOMIC DNA]</scope>
    <source>
        <strain evidence="12 13">SM1701</strain>
    </source>
</reference>
<comment type="similarity">
    <text evidence="2 9 10">Belongs to the RecF family.</text>
</comment>
<accession>A0A2W1N8Z7</accession>
<dbReference type="GO" id="GO:0006302">
    <property type="term" value="P:double-strand break repair"/>
    <property type="evidence" value="ECO:0007669"/>
    <property type="project" value="TreeGrafter"/>
</dbReference>
<dbReference type="PROSITE" id="PS00618">
    <property type="entry name" value="RECF_2"/>
    <property type="match status" value="1"/>
</dbReference>
<evidence type="ECO:0000256" key="6">
    <source>
        <dbReference type="ARBA" id="ARBA00022741"/>
    </source>
</evidence>
<dbReference type="GO" id="GO:0006260">
    <property type="term" value="P:DNA replication"/>
    <property type="evidence" value="ECO:0007669"/>
    <property type="project" value="UniProtKB-UniRule"/>
</dbReference>
<dbReference type="Pfam" id="PF02463">
    <property type="entry name" value="SMC_N"/>
    <property type="match status" value="1"/>
</dbReference>
<dbReference type="GO" id="GO:0009432">
    <property type="term" value="P:SOS response"/>
    <property type="evidence" value="ECO:0007669"/>
    <property type="project" value="UniProtKB-UniRule"/>
</dbReference>